<feature type="compositionally biased region" description="Polar residues" evidence="12">
    <location>
        <begin position="455"/>
        <end position="482"/>
    </location>
</feature>
<dbReference type="PANTHER" id="PTHR45734">
    <property type="entry name" value="TENSIN"/>
    <property type="match status" value="1"/>
</dbReference>
<dbReference type="EMBL" id="CAIIXF020000007">
    <property type="protein sequence ID" value="CAH1789421.1"/>
    <property type="molecule type" value="Genomic_DNA"/>
</dbReference>
<evidence type="ECO:0000256" key="11">
    <source>
        <dbReference type="SAM" id="Coils"/>
    </source>
</evidence>
<feature type="region of interest" description="Disordered" evidence="12">
    <location>
        <begin position="695"/>
        <end position="719"/>
    </location>
</feature>
<dbReference type="Pfam" id="PF00017">
    <property type="entry name" value="SH2"/>
    <property type="match status" value="1"/>
</dbReference>
<dbReference type="InterPro" id="IPR011993">
    <property type="entry name" value="PH-like_dom_sf"/>
</dbReference>
<evidence type="ECO:0008006" key="19">
    <source>
        <dbReference type="Google" id="ProtNLM"/>
    </source>
</evidence>
<feature type="region of interest" description="Disordered" evidence="12">
    <location>
        <begin position="311"/>
        <end position="367"/>
    </location>
</feature>
<feature type="compositionally biased region" description="Polar residues" evidence="12">
    <location>
        <begin position="808"/>
        <end position="823"/>
    </location>
</feature>
<dbReference type="SMART" id="SM00462">
    <property type="entry name" value="PTB"/>
    <property type="match status" value="1"/>
</dbReference>
<dbReference type="InterPro" id="IPR003595">
    <property type="entry name" value="Tyr_Pase_cat"/>
</dbReference>
<feature type="compositionally biased region" description="Polar residues" evidence="12">
    <location>
        <begin position="1107"/>
        <end position="1120"/>
    </location>
</feature>
<evidence type="ECO:0000259" key="13">
    <source>
        <dbReference type="PROSITE" id="PS50001"/>
    </source>
</evidence>
<evidence type="ECO:0000256" key="3">
    <source>
        <dbReference type="ARBA" id="ARBA00007881"/>
    </source>
</evidence>
<feature type="region of interest" description="Disordered" evidence="12">
    <location>
        <begin position="1238"/>
        <end position="1302"/>
    </location>
</feature>
<comment type="caution">
    <text evidence="17">The sequence shown here is derived from an EMBL/GenBank/DDBJ whole genome shotgun (WGS) entry which is preliminary data.</text>
</comment>
<dbReference type="GO" id="GO:0005925">
    <property type="term" value="C:focal adhesion"/>
    <property type="evidence" value="ECO:0007669"/>
    <property type="project" value="UniProtKB-SubCell"/>
</dbReference>
<evidence type="ECO:0000256" key="8">
    <source>
        <dbReference type="ARBA" id="ARBA00022999"/>
    </source>
</evidence>
<accession>A0A8S4P8N4</accession>
<feature type="compositionally biased region" description="Low complexity" evidence="12">
    <location>
        <begin position="1632"/>
        <end position="1642"/>
    </location>
</feature>
<keyword evidence="6" id="KW-0904">Protein phosphatase</keyword>
<feature type="region of interest" description="Disordered" evidence="12">
    <location>
        <begin position="757"/>
        <end position="868"/>
    </location>
</feature>
<proteinExistence type="inferred from homology"/>
<dbReference type="InterPro" id="IPR051484">
    <property type="entry name" value="Tensin_PTEN_phosphatase"/>
</dbReference>
<feature type="compositionally biased region" description="Polar residues" evidence="12">
    <location>
        <begin position="354"/>
        <end position="365"/>
    </location>
</feature>
<dbReference type="SMART" id="SM01326">
    <property type="entry name" value="PTEN_C2"/>
    <property type="match status" value="1"/>
</dbReference>
<feature type="compositionally biased region" description="Low complexity" evidence="12">
    <location>
        <begin position="794"/>
        <end position="807"/>
    </location>
</feature>
<name>A0A8S4P8N4_OWEFU</name>
<dbReference type="PROSITE" id="PS50056">
    <property type="entry name" value="TYR_PHOSPHATASE_2"/>
    <property type="match status" value="1"/>
</dbReference>
<dbReference type="InterPro" id="IPR000980">
    <property type="entry name" value="SH2"/>
</dbReference>
<dbReference type="InterPro" id="IPR000387">
    <property type="entry name" value="Tyr_Pase_dom"/>
</dbReference>
<dbReference type="Pfam" id="PF08416">
    <property type="entry name" value="PTB"/>
    <property type="match status" value="1"/>
</dbReference>
<feature type="compositionally biased region" description="Polar residues" evidence="12">
    <location>
        <begin position="587"/>
        <end position="598"/>
    </location>
</feature>
<dbReference type="PROSITE" id="PS50001">
    <property type="entry name" value="SH2"/>
    <property type="match status" value="1"/>
</dbReference>
<feature type="region of interest" description="Disordered" evidence="12">
    <location>
        <begin position="455"/>
        <end position="619"/>
    </location>
</feature>
<dbReference type="Pfam" id="PF10409">
    <property type="entry name" value="PTEN_C2"/>
    <property type="match status" value="1"/>
</dbReference>
<dbReference type="SUPFAM" id="SSF49562">
    <property type="entry name" value="C2 domain (Calcium/lipid-binding domain, CaLB)"/>
    <property type="match status" value="1"/>
</dbReference>
<dbReference type="Proteomes" id="UP000749559">
    <property type="component" value="Unassembled WGS sequence"/>
</dbReference>
<protein>
    <recommendedName>
        <fullName evidence="19">Phosphatidylinositol-3,4,5-trisphosphate 3-phosphatase</fullName>
    </recommendedName>
</protein>
<dbReference type="FunFam" id="2.30.29.30:FF:000039">
    <property type="entry name" value="Tensin 1"/>
    <property type="match status" value="1"/>
</dbReference>
<dbReference type="InterPro" id="IPR006020">
    <property type="entry name" value="PTB/PI_dom"/>
</dbReference>
<dbReference type="OrthoDB" id="6273691at2759"/>
<dbReference type="SUPFAM" id="SSF55550">
    <property type="entry name" value="SH2 domain"/>
    <property type="match status" value="1"/>
</dbReference>
<dbReference type="InterPro" id="IPR035892">
    <property type="entry name" value="C2_domain_sf"/>
</dbReference>
<dbReference type="GO" id="GO:0042995">
    <property type="term" value="C:cell projection"/>
    <property type="evidence" value="ECO:0007669"/>
    <property type="project" value="UniProtKB-SubCell"/>
</dbReference>
<evidence type="ECO:0000256" key="6">
    <source>
        <dbReference type="ARBA" id="ARBA00022912"/>
    </source>
</evidence>
<feature type="compositionally biased region" description="Polar residues" evidence="12">
    <location>
        <begin position="697"/>
        <end position="719"/>
    </location>
</feature>
<dbReference type="InterPro" id="IPR033929">
    <property type="entry name" value="Tensin_PTB"/>
</dbReference>
<evidence type="ECO:0000259" key="16">
    <source>
        <dbReference type="PROSITE" id="PS51182"/>
    </source>
</evidence>
<dbReference type="Gene3D" id="3.30.505.10">
    <property type="entry name" value="SH2 domain"/>
    <property type="match status" value="1"/>
</dbReference>
<dbReference type="CDD" id="cd14508">
    <property type="entry name" value="PTP_tensin"/>
    <property type="match status" value="1"/>
</dbReference>
<comment type="subcellular location">
    <subcellularLocation>
        <location evidence="1">Cell junction</location>
        <location evidence="1">Focal adhesion</location>
    </subcellularLocation>
    <subcellularLocation>
        <location evidence="2">Cell projection</location>
    </subcellularLocation>
</comment>
<reference evidence="17" key="1">
    <citation type="submission" date="2022-03" db="EMBL/GenBank/DDBJ databases">
        <authorList>
            <person name="Martin C."/>
        </authorList>
    </citation>
    <scope>NUCLEOTIDE SEQUENCE</scope>
</reference>
<dbReference type="PROSITE" id="PS51182">
    <property type="entry name" value="C2_TENSIN"/>
    <property type="match status" value="1"/>
</dbReference>
<feature type="compositionally biased region" description="Polar residues" evidence="12">
    <location>
        <begin position="757"/>
        <end position="767"/>
    </location>
</feature>
<dbReference type="Gene3D" id="3.90.190.10">
    <property type="entry name" value="Protein tyrosine phosphatase superfamily"/>
    <property type="match status" value="1"/>
</dbReference>
<feature type="domain" description="C2 tensin-type" evidence="16">
    <location>
        <begin position="157"/>
        <end position="280"/>
    </location>
</feature>
<dbReference type="Gene3D" id="2.30.29.30">
    <property type="entry name" value="Pleckstrin-homology domain (PH domain)/Phosphotyrosine-binding domain (PTB)"/>
    <property type="match status" value="1"/>
</dbReference>
<dbReference type="SUPFAM" id="SSF52799">
    <property type="entry name" value="(Phosphotyrosine protein) phosphatases II"/>
    <property type="match status" value="1"/>
</dbReference>
<organism evidence="17 18">
    <name type="scientific">Owenia fusiformis</name>
    <name type="common">Polychaete worm</name>
    <dbReference type="NCBI Taxonomy" id="6347"/>
    <lineage>
        <taxon>Eukaryota</taxon>
        <taxon>Metazoa</taxon>
        <taxon>Spiralia</taxon>
        <taxon>Lophotrochozoa</taxon>
        <taxon>Annelida</taxon>
        <taxon>Polychaeta</taxon>
        <taxon>Sedentaria</taxon>
        <taxon>Canalipalpata</taxon>
        <taxon>Sabellida</taxon>
        <taxon>Oweniida</taxon>
        <taxon>Oweniidae</taxon>
        <taxon>Owenia</taxon>
    </lineage>
</organism>
<feature type="compositionally biased region" description="Low complexity" evidence="12">
    <location>
        <begin position="534"/>
        <end position="546"/>
    </location>
</feature>
<evidence type="ECO:0000256" key="2">
    <source>
        <dbReference type="ARBA" id="ARBA00004316"/>
    </source>
</evidence>
<feature type="region of interest" description="Disordered" evidence="12">
    <location>
        <begin position="1046"/>
        <end position="1126"/>
    </location>
</feature>
<feature type="compositionally biased region" description="Polar residues" evidence="12">
    <location>
        <begin position="838"/>
        <end position="850"/>
    </location>
</feature>
<evidence type="ECO:0000256" key="9">
    <source>
        <dbReference type="ARBA" id="ARBA00023273"/>
    </source>
</evidence>
<dbReference type="InterPro" id="IPR029021">
    <property type="entry name" value="Prot-tyrosine_phosphatase-like"/>
</dbReference>
<feature type="compositionally biased region" description="Low complexity" evidence="12">
    <location>
        <begin position="1279"/>
        <end position="1290"/>
    </location>
</feature>
<keyword evidence="9" id="KW-0966">Cell projection</keyword>
<feature type="compositionally biased region" description="Polar residues" evidence="12">
    <location>
        <begin position="422"/>
        <end position="438"/>
    </location>
</feature>
<keyword evidence="11" id="KW-0175">Coiled coil</keyword>
<evidence type="ECO:0000256" key="7">
    <source>
        <dbReference type="ARBA" id="ARBA00022949"/>
    </source>
</evidence>
<feature type="region of interest" description="Disordered" evidence="12">
    <location>
        <begin position="382"/>
        <end position="440"/>
    </location>
</feature>
<evidence type="ECO:0000313" key="17">
    <source>
        <dbReference type="EMBL" id="CAH1789421.1"/>
    </source>
</evidence>
<dbReference type="InterPro" id="IPR036860">
    <property type="entry name" value="SH2_dom_sf"/>
</dbReference>
<evidence type="ECO:0000256" key="4">
    <source>
        <dbReference type="ARBA" id="ARBA00022553"/>
    </source>
</evidence>
<gene>
    <name evidence="17" type="ORF">OFUS_LOCUS14784</name>
</gene>
<dbReference type="SMART" id="SM00252">
    <property type="entry name" value="SH2"/>
    <property type="match status" value="1"/>
</dbReference>
<feature type="coiled-coil region" evidence="11">
    <location>
        <begin position="1535"/>
        <end position="1565"/>
    </location>
</feature>
<feature type="compositionally biased region" description="Polar residues" evidence="12">
    <location>
        <begin position="1084"/>
        <end position="1099"/>
    </location>
</feature>
<dbReference type="PANTHER" id="PTHR45734:SF10">
    <property type="entry name" value="BLISTERY, ISOFORM A"/>
    <property type="match status" value="1"/>
</dbReference>
<dbReference type="InterPro" id="IPR013625">
    <property type="entry name" value="PTB"/>
</dbReference>
<evidence type="ECO:0000313" key="18">
    <source>
        <dbReference type="Proteomes" id="UP000749559"/>
    </source>
</evidence>
<feature type="compositionally biased region" description="Polar residues" evidence="12">
    <location>
        <begin position="1603"/>
        <end position="1631"/>
    </location>
</feature>
<comment type="similarity">
    <text evidence="3">Belongs to the PTEN phosphatase protein family.</text>
</comment>
<keyword evidence="18" id="KW-1185">Reference proteome</keyword>
<feature type="compositionally biased region" description="Polar residues" evidence="12">
    <location>
        <begin position="607"/>
        <end position="617"/>
    </location>
</feature>
<dbReference type="PROSITE" id="PS51181">
    <property type="entry name" value="PPASE_TENSIN"/>
    <property type="match status" value="1"/>
</dbReference>
<evidence type="ECO:0000256" key="10">
    <source>
        <dbReference type="PROSITE-ProRule" id="PRU00191"/>
    </source>
</evidence>
<dbReference type="GO" id="GO:0004721">
    <property type="term" value="F:phosphoprotein phosphatase activity"/>
    <property type="evidence" value="ECO:0007669"/>
    <property type="project" value="UniProtKB-KW"/>
</dbReference>
<keyword evidence="5" id="KW-0378">Hydrolase</keyword>
<feature type="domain" description="Phosphatase tensin-type" evidence="15">
    <location>
        <begin position="1"/>
        <end position="152"/>
    </location>
</feature>
<dbReference type="Gene3D" id="2.60.40.1110">
    <property type="match status" value="1"/>
</dbReference>
<feature type="region of interest" description="Disordered" evidence="12">
    <location>
        <begin position="1603"/>
        <end position="1652"/>
    </location>
</feature>
<feature type="coiled-coil region" evidence="11">
    <location>
        <begin position="1309"/>
        <end position="1507"/>
    </location>
</feature>
<evidence type="ECO:0000259" key="15">
    <source>
        <dbReference type="PROSITE" id="PS51181"/>
    </source>
</evidence>
<keyword evidence="4" id="KW-0597">Phosphoprotein</keyword>
<evidence type="ECO:0000259" key="14">
    <source>
        <dbReference type="PROSITE" id="PS50056"/>
    </source>
</evidence>
<dbReference type="FunFam" id="3.30.505.10:FF:000002">
    <property type="entry name" value="Tensin 1"/>
    <property type="match status" value="1"/>
</dbReference>
<dbReference type="SUPFAM" id="SSF50729">
    <property type="entry name" value="PH domain-like"/>
    <property type="match status" value="1"/>
</dbReference>
<dbReference type="SMART" id="SM00404">
    <property type="entry name" value="PTPc_motif"/>
    <property type="match status" value="1"/>
</dbReference>
<feature type="compositionally biased region" description="Polar residues" evidence="12">
    <location>
        <begin position="1238"/>
        <end position="1278"/>
    </location>
</feature>
<dbReference type="CDD" id="cd01213">
    <property type="entry name" value="PTB_tensin"/>
    <property type="match status" value="1"/>
</dbReference>
<keyword evidence="8 10" id="KW-0727">SH2 domain</keyword>
<feature type="domain" description="SH2" evidence="13">
    <location>
        <begin position="1698"/>
        <end position="1805"/>
    </location>
</feature>
<feature type="domain" description="Tyrosine specific protein phosphatases" evidence="14">
    <location>
        <begin position="64"/>
        <end position="141"/>
    </location>
</feature>
<dbReference type="InterPro" id="IPR029023">
    <property type="entry name" value="Tensin_phosphatase"/>
</dbReference>
<feature type="compositionally biased region" description="Low complexity" evidence="12">
    <location>
        <begin position="382"/>
        <end position="415"/>
    </location>
</feature>
<evidence type="ECO:0000256" key="12">
    <source>
        <dbReference type="SAM" id="MobiDB-lite"/>
    </source>
</evidence>
<keyword evidence="7" id="KW-0965">Cell junction</keyword>
<dbReference type="CDD" id="cd09927">
    <property type="entry name" value="SH2_Tensin_like"/>
    <property type="match status" value="1"/>
</dbReference>
<dbReference type="InterPro" id="IPR014020">
    <property type="entry name" value="Tensin_C2-dom"/>
</dbReference>
<sequence length="1975" mass="219551">MAFPEEGFEAVYRSNLQEVTRMLQKKHTNNYIIINLSKKRYDIAKYNPQVHDYGWPEQLAPPLETLCSICKTIDSWLNTDPQHVVVVHCKGGPGRLGVVIAAYMHYSSICASAEGALDRFAMKKFYDDKLGGLTQPSQKRYVHYFAGLLSGAIKINNSPLFLHQLVIHGVPNFDGRGGCRPFIKVYHAMQPVYTSGVYNVANTMQRVCITPETALQLRGDVLIKCYNRGDRQRDVIFRCQFHTCAISNFSLTFNKQELDDATSDERFPESGKVEVVFSDSPHKPPGSTMMGDQGVVMDNGEQMVRWDSYENFNSQDSGSKVDGRIEVNHTQGPVDGSLYATVTKKPPHREKDSSTVIQNGNTSLLNGPLTVSVDSGIASSPGYPSYQGGSHTVHSYQTSTQNYTTQSSSSQQASALPHSPPTLGQQQTSPSSTLAEESSQLDDILSELLGDQMLSTSPMNTMKSSTGANATAWQLSPTSPNRSLAMPSDLPPNTRRTEHYSYTAPDGSSKMDKTTSYENRSQMGPGSKSESKVVKSTSHYSSSSSSAQPPIEGSHQPHVESSPRRYIPQNAFSYTSGGLDEAGGRVTSPTFRANSPKRSPSPLGRKSPTSPNLNSVPYSVGYENRSEESWQEQSWLEQQKMKLAQKRGGDYNAPPQFRKQHSYQEKALVAELVDVQNKIARKRVASESDQAVLADRTNVQVSNGPMTQSAPQSDHNSNTYKAQKDYYVSGVEVDKSRPFSPTPSKTEYTFMIKGSTLERNQNESNGAKTYGKPPPSPIPGRNNSAPGSPLIPQRSSSRGAVARSRSSTDWTKNSQLQRQNSDLTYDRDKAPLPIQRTPLGSSGYSYTTEEITTHRPQPKYPAGSTGDFDLDALINETTTTTKKSTSSSYSSSQLDDLERSIQALIGVDANNTANNVKISPIKTVEEEPIINKKVSKTTKQSVNSGYESDSAIFANKSYETRSYETKQMNTFANSKPPRSKTPDIEPQTKSRFLTFPHKPKKVEMDYEIQESYTLKPIAIGKSIDDIETYSKPRVEKDVEDKITLRPIGPGMQTLEPDTGTIGRSRPTTPLFPVSQEDRIDAKVSGSQQQVSYNTASSPGPRSPRTPYVNQASPPVQTPTFPRTGDYTAGYAPSSASGYSPSYTAGYAPSSASGYSPSYTGGFTQNYSPTQVPRTPYVNQVSDPGLHSPNTVNQRIEQQNIQKMVLQQQASRMSDFDPTYESIPDDVFQTRMLDRQTLGGSQQMMNGGSTVSHQWSTEQHTSGNQVVGGSQTLRQQSSGPPLQHLPPQTHPSATLPSRLHQQQQQTIVQQQTIQQQQAQQEQLLKQQQEEQLLKQQKEQQLLKQQHEQALLKYQQEQQAVLQQKQEELVRKQQEDQRRIIQQQQEQQEQLRRQQEQALLKQQQEQQMLKQQQEQALLKQQQELAILKQQQEQALLKQQQELKEQQERLVRQQQEQERILKQQQEQEMLKQQETLRVQREKLQQQQQALQKQQQENLQQQQIIQQQQSTLQREISSGSIASQQMEPHVPGTLAHEQLHQQRVQQQQVQQQQQQAQQQQVQTQQVQKQVQYTTKTTSQQQSSSQQQQQHQQVHQNGQTNLLHIDTQHSGSAAQRSPISATGSDLSPQSPGSLHLQQSSTMSTSQTGHVLSPTPYSFNSGATSPGYFGTARRGSGGSSAGMDGTFDLQHHTPKFVRDTSKFWYKPHISREEAISLLKDKPPGTFVVRDSNSFPGAFGLALKVAQVPPNVQTKSGDPSHELVRHFLIEPTPKGVKLKGCSNEPVFSSLAALVYQHSITPLALPCKLFLPEIDTVDGSSSSSSVTENPSSAGQLLSHGAACNVIYLNSVDIESLTGPQAVAKAMRLTFSMAPPPKHTVVHFKVSSQGITLTDNKRKLFFRRHYPVSSVTFCGMDPEDRRWNNKDEDGATLLPNAKMFGFVARKQGSNVDNACHIFTELDPDQPASAIVNFVSKVMIGARKS</sequence>
<dbReference type="InterPro" id="IPR035012">
    <property type="entry name" value="Tensin-like_SH2"/>
</dbReference>
<evidence type="ECO:0000256" key="1">
    <source>
        <dbReference type="ARBA" id="ARBA00004246"/>
    </source>
</evidence>
<evidence type="ECO:0000256" key="5">
    <source>
        <dbReference type="ARBA" id="ARBA00022801"/>
    </source>
</evidence>